<dbReference type="KEGG" id="psoj:PHYSODRAFT_479794"/>
<protein>
    <submittedName>
        <fullName evidence="1">Uncharacterized protein</fullName>
    </submittedName>
</protein>
<dbReference type="RefSeq" id="XP_009518089.1">
    <property type="nucleotide sequence ID" value="XM_009519794.1"/>
</dbReference>
<organism evidence="1 2">
    <name type="scientific">Phytophthora sojae (strain P6497)</name>
    <name type="common">Soybean stem and root rot agent</name>
    <name type="synonym">Phytophthora megasperma f. sp. glycines</name>
    <dbReference type="NCBI Taxonomy" id="1094619"/>
    <lineage>
        <taxon>Eukaryota</taxon>
        <taxon>Sar</taxon>
        <taxon>Stramenopiles</taxon>
        <taxon>Oomycota</taxon>
        <taxon>Peronosporomycetes</taxon>
        <taxon>Peronosporales</taxon>
        <taxon>Peronosporaceae</taxon>
        <taxon>Phytophthora</taxon>
    </lineage>
</organism>
<reference evidence="1 2" key="1">
    <citation type="journal article" date="2006" name="Science">
        <title>Phytophthora genome sequences uncover evolutionary origins and mechanisms of pathogenesis.</title>
        <authorList>
            <person name="Tyler B.M."/>
            <person name="Tripathy S."/>
            <person name="Zhang X."/>
            <person name="Dehal P."/>
            <person name="Jiang R.H."/>
            <person name="Aerts A."/>
            <person name="Arredondo F.D."/>
            <person name="Baxter L."/>
            <person name="Bensasson D."/>
            <person name="Beynon J.L."/>
            <person name="Chapman J."/>
            <person name="Damasceno C.M."/>
            <person name="Dorrance A.E."/>
            <person name="Dou D."/>
            <person name="Dickerman A.W."/>
            <person name="Dubchak I.L."/>
            <person name="Garbelotto M."/>
            <person name="Gijzen M."/>
            <person name="Gordon S.G."/>
            <person name="Govers F."/>
            <person name="Grunwald N.J."/>
            <person name="Huang W."/>
            <person name="Ivors K.L."/>
            <person name="Jones R.W."/>
            <person name="Kamoun S."/>
            <person name="Krampis K."/>
            <person name="Lamour K.H."/>
            <person name="Lee M.K."/>
            <person name="McDonald W.H."/>
            <person name="Medina M."/>
            <person name="Meijer H.J."/>
            <person name="Nordberg E.K."/>
            <person name="Maclean D.J."/>
            <person name="Ospina-Giraldo M.D."/>
            <person name="Morris P.F."/>
            <person name="Phuntumart V."/>
            <person name="Putnam N.H."/>
            <person name="Rash S."/>
            <person name="Rose J.K."/>
            <person name="Sakihama Y."/>
            <person name="Salamov A.A."/>
            <person name="Savidor A."/>
            <person name="Scheuring C.F."/>
            <person name="Smith B.M."/>
            <person name="Sobral B.W."/>
            <person name="Terry A."/>
            <person name="Torto-Alalibo T.A."/>
            <person name="Win J."/>
            <person name="Xu Z."/>
            <person name="Zhang H."/>
            <person name="Grigoriev I.V."/>
            <person name="Rokhsar D.S."/>
            <person name="Boore J.L."/>
        </authorList>
    </citation>
    <scope>NUCLEOTIDE SEQUENCE [LARGE SCALE GENOMIC DNA]</scope>
    <source>
        <strain evidence="1 2">P6497</strain>
    </source>
</reference>
<accession>G4YR67</accession>
<dbReference type="GeneID" id="20655173"/>
<proteinExistence type="predicted"/>
<sequence length="122" mass="13894">MSEPFQLRFAGLCCRYSHDDLWLLSVASYELWAPYEPFLGDRLRFTQPQSAAFFERHYGAATVANKANNEQQQQQSNNGDAFPTGLDIFNEQIPDFTQDMIPAPQQPFDWAGATGEVLSCFY</sequence>
<keyword evidence="2" id="KW-1185">Reference proteome</keyword>
<dbReference type="AlphaFoldDB" id="G4YR67"/>
<evidence type="ECO:0000313" key="1">
    <source>
        <dbReference type="EMBL" id="EGZ22801.1"/>
    </source>
</evidence>
<gene>
    <name evidence="1" type="ORF">PHYSODRAFT_479794</name>
</gene>
<name>G4YR67_PHYSP</name>
<dbReference type="Proteomes" id="UP000002640">
    <property type="component" value="Unassembled WGS sequence"/>
</dbReference>
<evidence type="ECO:0000313" key="2">
    <source>
        <dbReference type="Proteomes" id="UP000002640"/>
    </source>
</evidence>
<dbReference type="OMA" id="ASYELWA"/>
<dbReference type="EMBL" id="JH159152">
    <property type="protein sequence ID" value="EGZ22801.1"/>
    <property type="molecule type" value="Genomic_DNA"/>
</dbReference>
<dbReference type="InParanoid" id="G4YR67"/>